<organism evidence="1 2">
    <name type="scientific">Parapedobacter pyrenivorans</name>
    <dbReference type="NCBI Taxonomy" id="1305674"/>
    <lineage>
        <taxon>Bacteria</taxon>
        <taxon>Pseudomonadati</taxon>
        <taxon>Bacteroidota</taxon>
        <taxon>Sphingobacteriia</taxon>
        <taxon>Sphingobacteriales</taxon>
        <taxon>Sphingobacteriaceae</taxon>
        <taxon>Parapedobacter</taxon>
    </lineage>
</organism>
<sequence>MDIIFNPPVNDENQYIRLLVDELRAKGYRIHPLDTLFSSRKHFRSIKLVHLNWFENIDDSSFFVALRSFLRKLIVLVAIRISGKPLVWTMHNRVSHEQGTALFSRAITALLLRWSHRIVIHARQSEGIVAAHGVKVLQRLVYIPHPNFIGVYGAVHPRHAQGSDKLHLLFTGMVKPYKNLELLIDVVGSFGEQVQLTIAGKALNERYEQQVLNRAQHMGNVTLLPYFVPDGEVAALLADADAVVLPYDLASSLNSGTAILAFSYKRTVICPEIGTISDLDQHMGDTFHYRYGTEEQHRRVLREQIARALKLKQRDPAALDNLGNQLYEYMAAVHDRQRIGWELDRVYQHVLGRAA</sequence>
<protein>
    <submittedName>
        <fullName evidence="1">Peptidase M14</fullName>
    </submittedName>
</protein>
<dbReference type="AlphaFoldDB" id="A0A917I321"/>
<dbReference type="RefSeq" id="WP_188508568.1">
    <property type="nucleotide sequence ID" value="NZ_BMER01000007.1"/>
</dbReference>
<gene>
    <name evidence="1" type="ORF">GCM10007415_46850</name>
</gene>
<reference evidence="1" key="1">
    <citation type="journal article" date="2014" name="Int. J. Syst. Evol. Microbiol.">
        <title>Complete genome sequence of Corynebacterium casei LMG S-19264T (=DSM 44701T), isolated from a smear-ripened cheese.</title>
        <authorList>
            <consortium name="US DOE Joint Genome Institute (JGI-PGF)"/>
            <person name="Walter F."/>
            <person name="Albersmeier A."/>
            <person name="Kalinowski J."/>
            <person name="Ruckert C."/>
        </authorList>
    </citation>
    <scope>NUCLEOTIDE SEQUENCE</scope>
    <source>
        <strain evidence="1">CGMCC 1.12195</strain>
    </source>
</reference>
<dbReference type="Proteomes" id="UP000660862">
    <property type="component" value="Unassembled WGS sequence"/>
</dbReference>
<reference evidence="1" key="2">
    <citation type="submission" date="2020-09" db="EMBL/GenBank/DDBJ databases">
        <authorList>
            <person name="Sun Q."/>
            <person name="Zhou Y."/>
        </authorList>
    </citation>
    <scope>NUCLEOTIDE SEQUENCE</scope>
    <source>
        <strain evidence="1">CGMCC 1.12195</strain>
    </source>
</reference>
<dbReference type="EMBL" id="BMER01000007">
    <property type="protein sequence ID" value="GGH05128.1"/>
    <property type="molecule type" value="Genomic_DNA"/>
</dbReference>
<evidence type="ECO:0000313" key="2">
    <source>
        <dbReference type="Proteomes" id="UP000660862"/>
    </source>
</evidence>
<dbReference type="SUPFAM" id="SSF53756">
    <property type="entry name" value="UDP-Glycosyltransferase/glycogen phosphorylase"/>
    <property type="match status" value="1"/>
</dbReference>
<dbReference type="Pfam" id="PF13692">
    <property type="entry name" value="Glyco_trans_1_4"/>
    <property type="match status" value="1"/>
</dbReference>
<dbReference type="Gene3D" id="3.40.50.2000">
    <property type="entry name" value="Glycogen Phosphorylase B"/>
    <property type="match status" value="2"/>
</dbReference>
<proteinExistence type="predicted"/>
<evidence type="ECO:0000313" key="1">
    <source>
        <dbReference type="EMBL" id="GGH05128.1"/>
    </source>
</evidence>
<keyword evidence="2" id="KW-1185">Reference proteome</keyword>
<accession>A0A917I321</accession>
<comment type="caution">
    <text evidence="1">The sequence shown here is derived from an EMBL/GenBank/DDBJ whole genome shotgun (WGS) entry which is preliminary data.</text>
</comment>
<name>A0A917I321_9SPHI</name>